<proteinExistence type="predicted"/>
<dbReference type="EMBL" id="KI694822">
    <property type="protein sequence ID" value="ETM38862.1"/>
    <property type="molecule type" value="Genomic_DNA"/>
</dbReference>
<protein>
    <submittedName>
        <fullName evidence="1">Uncharacterized protein</fullName>
    </submittedName>
</protein>
<dbReference type="Proteomes" id="UP000054532">
    <property type="component" value="Unassembled WGS sequence"/>
</dbReference>
<reference evidence="1" key="1">
    <citation type="submission" date="2013-11" db="EMBL/GenBank/DDBJ databases">
        <title>The Genome Sequence of Phytophthora parasitica IAC_01/95.</title>
        <authorList>
            <consortium name="The Broad Institute Genomics Platform"/>
            <person name="Russ C."/>
            <person name="Tyler B."/>
            <person name="Panabieres F."/>
            <person name="Shan W."/>
            <person name="Tripathy S."/>
            <person name="Grunwald N."/>
            <person name="Machado M."/>
            <person name="Johnson C.S."/>
            <person name="Arredondo F."/>
            <person name="Hong C."/>
            <person name="Coffey M."/>
            <person name="Young S.K."/>
            <person name="Zeng Q."/>
            <person name="Gargeya S."/>
            <person name="Fitzgerald M."/>
            <person name="Abouelleil A."/>
            <person name="Alvarado L."/>
            <person name="Chapman S.B."/>
            <person name="Gainer-Dewar J."/>
            <person name="Goldberg J."/>
            <person name="Griggs A."/>
            <person name="Gujja S."/>
            <person name="Hansen M."/>
            <person name="Howarth C."/>
            <person name="Imamovic A."/>
            <person name="Ireland A."/>
            <person name="Larimer J."/>
            <person name="McCowan C."/>
            <person name="Murphy C."/>
            <person name="Pearson M."/>
            <person name="Poon T.W."/>
            <person name="Priest M."/>
            <person name="Roberts A."/>
            <person name="Saif S."/>
            <person name="Shea T."/>
            <person name="Sykes S."/>
            <person name="Wortman J."/>
            <person name="Nusbaum C."/>
            <person name="Birren B."/>
        </authorList>
    </citation>
    <scope>NUCLEOTIDE SEQUENCE [LARGE SCALE GENOMIC DNA]</scope>
    <source>
        <strain evidence="1">IAC_01/95</strain>
    </source>
</reference>
<dbReference type="AlphaFoldDB" id="W2MR63"/>
<evidence type="ECO:0000313" key="1">
    <source>
        <dbReference type="EMBL" id="ETM38862.1"/>
    </source>
</evidence>
<accession>W2MR63</accession>
<sequence length="76" mass="8736">MRKVYTGSKILPLQTELIMHVNSSHERLILPQYLGYATFASSPDYFRRITRSCATLPAAHSRDRGQRLRVLPSFSQ</sequence>
<name>W2MR63_PHYNI</name>
<gene>
    <name evidence="1" type="ORF">L914_14931</name>
</gene>
<organism evidence="1">
    <name type="scientific">Phytophthora nicotianae</name>
    <name type="common">Potato buckeye rot agent</name>
    <name type="synonym">Phytophthora parasitica</name>
    <dbReference type="NCBI Taxonomy" id="4792"/>
    <lineage>
        <taxon>Eukaryota</taxon>
        <taxon>Sar</taxon>
        <taxon>Stramenopiles</taxon>
        <taxon>Oomycota</taxon>
        <taxon>Peronosporomycetes</taxon>
        <taxon>Peronosporales</taxon>
        <taxon>Peronosporaceae</taxon>
        <taxon>Phytophthora</taxon>
    </lineage>
</organism>